<dbReference type="InterPro" id="IPR025636">
    <property type="entry name" value="DUF4294"/>
</dbReference>
<dbReference type="AlphaFoldDB" id="K1TFB4"/>
<evidence type="ECO:0008006" key="2">
    <source>
        <dbReference type="Google" id="ProtNLM"/>
    </source>
</evidence>
<gene>
    <name evidence="1" type="ORF">OBE_06111</name>
</gene>
<evidence type="ECO:0000313" key="1">
    <source>
        <dbReference type="EMBL" id="EKC66119.1"/>
    </source>
</evidence>
<organism evidence="1">
    <name type="scientific">human gut metagenome</name>
    <dbReference type="NCBI Taxonomy" id="408170"/>
    <lineage>
        <taxon>unclassified sequences</taxon>
        <taxon>metagenomes</taxon>
        <taxon>organismal metagenomes</taxon>
    </lineage>
</organism>
<dbReference type="EMBL" id="AJWZ01004193">
    <property type="protein sequence ID" value="EKC66119.1"/>
    <property type="molecule type" value="Genomic_DNA"/>
</dbReference>
<sequence length="122" mass="13909">MLPIAKEVRKIIIETGDYLETLPNKKAKDAHMKLVEKGIKQEYTPRMKKLTYAQGKLCIKLVYRECNSSSYHLIQAFLGPIRAGFYQAFASLFGASLNKKYDPNGVDRLTERVVRQVESGQI</sequence>
<dbReference type="Pfam" id="PF14127">
    <property type="entry name" value="DUF4294"/>
    <property type="match status" value="1"/>
</dbReference>
<proteinExistence type="predicted"/>
<reference evidence="1" key="1">
    <citation type="journal article" date="2013" name="Environ. Microbiol.">
        <title>Microbiota from the distal guts of lean and obese adolescents exhibit partial functional redundancy besides clear differences in community structure.</title>
        <authorList>
            <person name="Ferrer M."/>
            <person name="Ruiz A."/>
            <person name="Lanza F."/>
            <person name="Haange S.B."/>
            <person name="Oberbach A."/>
            <person name="Till H."/>
            <person name="Bargiela R."/>
            <person name="Campoy C."/>
            <person name="Segura M.T."/>
            <person name="Richter M."/>
            <person name="von Bergen M."/>
            <person name="Seifert J."/>
            <person name="Suarez A."/>
        </authorList>
    </citation>
    <scope>NUCLEOTIDE SEQUENCE</scope>
</reference>
<protein>
    <recommendedName>
        <fullName evidence="2">DUF4294 domain-containing protein</fullName>
    </recommendedName>
</protein>
<accession>K1TFB4</accession>
<name>K1TFB4_9ZZZZ</name>
<comment type="caution">
    <text evidence="1">The sequence shown here is derived from an EMBL/GenBank/DDBJ whole genome shotgun (WGS) entry which is preliminary data.</text>
</comment>